<evidence type="ECO:0000256" key="1">
    <source>
        <dbReference type="SAM" id="MobiDB-lite"/>
    </source>
</evidence>
<proteinExistence type="predicted"/>
<organism evidence="2 3">
    <name type="scientific">Cardiocondyla obscurior</name>
    <dbReference type="NCBI Taxonomy" id="286306"/>
    <lineage>
        <taxon>Eukaryota</taxon>
        <taxon>Metazoa</taxon>
        <taxon>Ecdysozoa</taxon>
        <taxon>Arthropoda</taxon>
        <taxon>Hexapoda</taxon>
        <taxon>Insecta</taxon>
        <taxon>Pterygota</taxon>
        <taxon>Neoptera</taxon>
        <taxon>Endopterygota</taxon>
        <taxon>Hymenoptera</taxon>
        <taxon>Apocrita</taxon>
        <taxon>Aculeata</taxon>
        <taxon>Formicoidea</taxon>
        <taxon>Formicidae</taxon>
        <taxon>Myrmicinae</taxon>
        <taxon>Cardiocondyla</taxon>
    </lineage>
</organism>
<sequence>MIPSADRGTVITKPLQRPQRQEGHCTTPPAMGTTVDVDGNDDDDDNDNGGDDDTAMPGIRRSRERIILHHRRRTDSTSRGHPERRRRPRKGILRQQSNPGIKRTSAVVHRSVWKCAVRRYLTIRTAAGLSVPFRVCR</sequence>
<feature type="compositionally biased region" description="Basic residues" evidence="1">
    <location>
        <begin position="82"/>
        <end position="92"/>
    </location>
</feature>
<gene>
    <name evidence="2" type="ORF">PUN28_011088</name>
</gene>
<evidence type="ECO:0000313" key="2">
    <source>
        <dbReference type="EMBL" id="KAL0115967.1"/>
    </source>
</evidence>
<accession>A0AAW2FKL9</accession>
<feature type="compositionally biased region" description="Basic residues" evidence="1">
    <location>
        <begin position="60"/>
        <end position="73"/>
    </location>
</feature>
<feature type="compositionally biased region" description="Acidic residues" evidence="1">
    <location>
        <begin position="38"/>
        <end position="54"/>
    </location>
</feature>
<feature type="region of interest" description="Disordered" evidence="1">
    <location>
        <begin position="1"/>
        <end position="103"/>
    </location>
</feature>
<keyword evidence="3" id="KW-1185">Reference proteome</keyword>
<comment type="caution">
    <text evidence="2">The sequence shown here is derived from an EMBL/GenBank/DDBJ whole genome shotgun (WGS) entry which is preliminary data.</text>
</comment>
<evidence type="ECO:0000313" key="3">
    <source>
        <dbReference type="Proteomes" id="UP001430953"/>
    </source>
</evidence>
<reference evidence="2 3" key="1">
    <citation type="submission" date="2023-03" db="EMBL/GenBank/DDBJ databases">
        <title>High recombination rates correlate with genetic variation in Cardiocondyla obscurior ants.</title>
        <authorList>
            <person name="Errbii M."/>
        </authorList>
    </citation>
    <scope>NUCLEOTIDE SEQUENCE [LARGE SCALE GENOMIC DNA]</scope>
    <source>
        <strain evidence="2">Alpha-2009</strain>
        <tissue evidence="2">Whole body</tissue>
    </source>
</reference>
<protein>
    <submittedName>
        <fullName evidence="2">Uncharacterized protein</fullName>
    </submittedName>
</protein>
<dbReference type="AlphaFoldDB" id="A0AAW2FKL9"/>
<name>A0AAW2FKL9_9HYME</name>
<dbReference type="EMBL" id="JADYXP020000010">
    <property type="protein sequence ID" value="KAL0115967.1"/>
    <property type="molecule type" value="Genomic_DNA"/>
</dbReference>
<dbReference type="Proteomes" id="UP001430953">
    <property type="component" value="Unassembled WGS sequence"/>
</dbReference>